<feature type="region of interest" description="Disordered" evidence="1">
    <location>
        <begin position="1"/>
        <end position="132"/>
    </location>
</feature>
<evidence type="ECO:0000256" key="1">
    <source>
        <dbReference type="SAM" id="MobiDB-lite"/>
    </source>
</evidence>
<dbReference type="EMBL" id="KN566754">
    <property type="protein sequence ID" value="KHJ84791.1"/>
    <property type="molecule type" value="Genomic_DNA"/>
</dbReference>
<feature type="compositionally biased region" description="Polar residues" evidence="1">
    <location>
        <begin position="41"/>
        <end position="53"/>
    </location>
</feature>
<proteinExistence type="predicted"/>
<feature type="compositionally biased region" description="Polar residues" evidence="1">
    <location>
        <begin position="7"/>
        <end position="17"/>
    </location>
</feature>
<accession>A0A0B1SLM8</accession>
<sequence length="132" mass="14514">MNMVKANYNSGSSPDTASTDDKEKQMTPTSKTQDWLRRPTAENQGKSPLSSPHYSEEAKPTAEDRVSGYPEPPGGKRFSPSLASPKNEYYSGSQLDGIGDPVEKQAPVKRKKFPLGASENERGSKHVIVERF</sequence>
<keyword evidence="3" id="KW-1185">Reference proteome</keyword>
<feature type="compositionally biased region" description="Basic and acidic residues" evidence="1">
    <location>
        <begin position="54"/>
        <end position="66"/>
    </location>
</feature>
<evidence type="ECO:0000313" key="3">
    <source>
        <dbReference type="Proteomes" id="UP000053660"/>
    </source>
</evidence>
<protein>
    <submittedName>
        <fullName evidence="2">Uncharacterized protein</fullName>
    </submittedName>
</protein>
<dbReference type="OrthoDB" id="5841028at2759"/>
<dbReference type="AlphaFoldDB" id="A0A0B1SLM8"/>
<organism evidence="2 3">
    <name type="scientific">Oesophagostomum dentatum</name>
    <name type="common">Nodular worm</name>
    <dbReference type="NCBI Taxonomy" id="61180"/>
    <lineage>
        <taxon>Eukaryota</taxon>
        <taxon>Metazoa</taxon>
        <taxon>Ecdysozoa</taxon>
        <taxon>Nematoda</taxon>
        <taxon>Chromadorea</taxon>
        <taxon>Rhabditida</taxon>
        <taxon>Rhabditina</taxon>
        <taxon>Rhabditomorpha</taxon>
        <taxon>Strongyloidea</taxon>
        <taxon>Strongylidae</taxon>
        <taxon>Oesophagostomum</taxon>
    </lineage>
</organism>
<feature type="compositionally biased region" description="Basic and acidic residues" evidence="1">
    <location>
        <begin position="119"/>
        <end position="132"/>
    </location>
</feature>
<gene>
    <name evidence="2" type="ORF">OESDEN_15490</name>
</gene>
<evidence type="ECO:0000313" key="2">
    <source>
        <dbReference type="EMBL" id="KHJ84791.1"/>
    </source>
</evidence>
<dbReference type="Proteomes" id="UP000053660">
    <property type="component" value="Unassembled WGS sequence"/>
</dbReference>
<reference evidence="2 3" key="1">
    <citation type="submission" date="2014-03" db="EMBL/GenBank/DDBJ databases">
        <title>Draft genome of the hookworm Oesophagostomum dentatum.</title>
        <authorList>
            <person name="Mitreva M."/>
        </authorList>
    </citation>
    <scope>NUCLEOTIDE SEQUENCE [LARGE SCALE GENOMIC DNA]</scope>
    <source>
        <strain evidence="2 3">OD-Hann</strain>
    </source>
</reference>
<name>A0A0B1SLM8_OESDE</name>